<dbReference type="EMBL" id="CP042912">
    <property type="protein sequence ID" value="QEG23148.1"/>
    <property type="molecule type" value="Genomic_DNA"/>
</dbReference>
<evidence type="ECO:0000313" key="4">
    <source>
        <dbReference type="Proteomes" id="UP000322214"/>
    </source>
</evidence>
<proteinExistence type="predicted"/>
<keyword evidence="2" id="KW-0812">Transmembrane</keyword>
<feature type="transmembrane region" description="Helical" evidence="2">
    <location>
        <begin position="46"/>
        <end position="65"/>
    </location>
</feature>
<organism evidence="3 4">
    <name type="scientific">Mariniblastus fucicola</name>
    <dbReference type="NCBI Taxonomy" id="980251"/>
    <lineage>
        <taxon>Bacteria</taxon>
        <taxon>Pseudomonadati</taxon>
        <taxon>Planctomycetota</taxon>
        <taxon>Planctomycetia</taxon>
        <taxon>Pirellulales</taxon>
        <taxon>Pirellulaceae</taxon>
        <taxon>Mariniblastus</taxon>
    </lineage>
</organism>
<name>A0A5B9P9Y0_9BACT</name>
<feature type="compositionally biased region" description="Basic residues" evidence="1">
    <location>
        <begin position="19"/>
        <end position="28"/>
    </location>
</feature>
<dbReference type="Proteomes" id="UP000322214">
    <property type="component" value="Chromosome"/>
</dbReference>
<keyword evidence="4" id="KW-1185">Reference proteome</keyword>
<keyword evidence="2" id="KW-0472">Membrane</keyword>
<sequence length="79" mass="8930">MSSMSTDLRESQSADLRKSRSAARKSKSEKHCRSCFRSDIHVPVKFPAFVHGFLTVMSFGLFLVVKPTRCVCCGTKRIF</sequence>
<protein>
    <submittedName>
        <fullName evidence="3">Uncharacterized protein</fullName>
    </submittedName>
</protein>
<evidence type="ECO:0000313" key="3">
    <source>
        <dbReference type="EMBL" id="QEG23148.1"/>
    </source>
</evidence>
<evidence type="ECO:0000256" key="2">
    <source>
        <dbReference type="SAM" id="Phobius"/>
    </source>
</evidence>
<dbReference type="AlphaFoldDB" id="A0A5B9P9Y0"/>
<feature type="region of interest" description="Disordered" evidence="1">
    <location>
        <begin position="1"/>
        <end position="31"/>
    </location>
</feature>
<keyword evidence="2" id="KW-1133">Transmembrane helix</keyword>
<reference evidence="3 4" key="1">
    <citation type="submission" date="2019-08" db="EMBL/GenBank/DDBJ databases">
        <title>Deep-cultivation of Planctomycetes and their phenomic and genomic characterization uncovers novel biology.</title>
        <authorList>
            <person name="Wiegand S."/>
            <person name="Jogler M."/>
            <person name="Boedeker C."/>
            <person name="Pinto D."/>
            <person name="Vollmers J."/>
            <person name="Rivas-Marin E."/>
            <person name="Kohn T."/>
            <person name="Peeters S.H."/>
            <person name="Heuer A."/>
            <person name="Rast P."/>
            <person name="Oberbeckmann S."/>
            <person name="Bunk B."/>
            <person name="Jeske O."/>
            <person name="Meyerdierks A."/>
            <person name="Storesund J.E."/>
            <person name="Kallscheuer N."/>
            <person name="Luecker S."/>
            <person name="Lage O.M."/>
            <person name="Pohl T."/>
            <person name="Merkel B.J."/>
            <person name="Hornburger P."/>
            <person name="Mueller R.-W."/>
            <person name="Bruemmer F."/>
            <person name="Labrenz M."/>
            <person name="Spormann A.M."/>
            <person name="Op den Camp H."/>
            <person name="Overmann J."/>
            <person name="Amann R."/>
            <person name="Jetten M.S.M."/>
            <person name="Mascher T."/>
            <person name="Medema M.H."/>
            <person name="Devos D.P."/>
            <person name="Kaster A.-K."/>
            <person name="Ovreas L."/>
            <person name="Rohde M."/>
            <person name="Galperin M.Y."/>
            <person name="Jogler C."/>
        </authorList>
    </citation>
    <scope>NUCLEOTIDE SEQUENCE [LARGE SCALE GENOMIC DNA]</scope>
    <source>
        <strain evidence="3 4">FC18</strain>
    </source>
</reference>
<accession>A0A5B9P9Y0</accession>
<gene>
    <name evidence="3" type="ORF">MFFC18_30430</name>
</gene>
<dbReference type="KEGG" id="mff:MFFC18_30430"/>
<feature type="compositionally biased region" description="Basic and acidic residues" evidence="1">
    <location>
        <begin position="7"/>
        <end position="18"/>
    </location>
</feature>
<evidence type="ECO:0000256" key="1">
    <source>
        <dbReference type="SAM" id="MobiDB-lite"/>
    </source>
</evidence>